<feature type="region of interest" description="Disordered" evidence="1">
    <location>
        <begin position="24"/>
        <end position="57"/>
    </location>
</feature>
<evidence type="ECO:0008006" key="3">
    <source>
        <dbReference type="Google" id="ProtNLM"/>
    </source>
</evidence>
<sequence>MKLKSTLSLLCVTGLMAMALAGCGSSSAGTASTPSAASKSASASTSSESSSSEVIGQVQSISDKTVTLLLGDLTDAGQNQNGAPAQPAGSSSSSASLSSSPNSSQAPSNGQPGQKPSEQPSQPDGKQPDAAQPGGAKIFTAGTETKDITLTDDTAIKVESVTGETDGSIADVKEGAILDVTLGDNNTAVTVIIKNVMPENLTAPDNTNASTPAVSSSSSQSANS</sequence>
<name>A0A644YCS9_9ZZZZ</name>
<dbReference type="AlphaFoldDB" id="A0A644YCS9"/>
<feature type="region of interest" description="Disordered" evidence="1">
    <location>
        <begin position="72"/>
        <end position="147"/>
    </location>
</feature>
<feature type="compositionally biased region" description="Low complexity" evidence="1">
    <location>
        <begin position="24"/>
        <end position="52"/>
    </location>
</feature>
<dbReference type="EMBL" id="VSSQ01004649">
    <property type="protein sequence ID" value="MPM26099.1"/>
    <property type="molecule type" value="Genomic_DNA"/>
</dbReference>
<feature type="region of interest" description="Disordered" evidence="1">
    <location>
        <begin position="199"/>
        <end position="224"/>
    </location>
</feature>
<feature type="compositionally biased region" description="Polar residues" evidence="1">
    <location>
        <begin position="114"/>
        <end position="124"/>
    </location>
</feature>
<feature type="compositionally biased region" description="Low complexity" evidence="1">
    <location>
        <begin position="81"/>
        <end position="112"/>
    </location>
</feature>
<evidence type="ECO:0000313" key="2">
    <source>
        <dbReference type="EMBL" id="MPM26099.1"/>
    </source>
</evidence>
<comment type="caution">
    <text evidence="2">The sequence shown here is derived from an EMBL/GenBank/DDBJ whole genome shotgun (WGS) entry which is preliminary data.</text>
</comment>
<evidence type="ECO:0000256" key="1">
    <source>
        <dbReference type="SAM" id="MobiDB-lite"/>
    </source>
</evidence>
<organism evidence="2">
    <name type="scientific">bioreactor metagenome</name>
    <dbReference type="NCBI Taxonomy" id="1076179"/>
    <lineage>
        <taxon>unclassified sequences</taxon>
        <taxon>metagenomes</taxon>
        <taxon>ecological metagenomes</taxon>
    </lineage>
</organism>
<proteinExistence type="predicted"/>
<dbReference type="PROSITE" id="PS51257">
    <property type="entry name" value="PROKAR_LIPOPROTEIN"/>
    <property type="match status" value="1"/>
</dbReference>
<protein>
    <recommendedName>
        <fullName evidence="3">DUF5666 domain-containing protein</fullName>
    </recommendedName>
</protein>
<feature type="compositionally biased region" description="Low complexity" evidence="1">
    <location>
        <begin position="206"/>
        <end position="224"/>
    </location>
</feature>
<reference evidence="2" key="1">
    <citation type="submission" date="2019-08" db="EMBL/GenBank/DDBJ databases">
        <authorList>
            <person name="Kucharzyk K."/>
            <person name="Murdoch R.W."/>
            <person name="Higgins S."/>
            <person name="Loffler F."/>
        </authorList>
    </citation>
    <scope>NUCLEOTIDE SEQUENCE</scope>
</reference>
<accession>A0A644YCS9</accession>
<gene>
    <name evidence="2" type="ORF">SDC9_72600</name>
</gene>